<keyword evidence="4" id="KW-1185">Reference proteome</keyword>
<evidence type="ECO:0000256" key="2">
    <source>
        <dbReference type="SAM" id="Phobius"/>
    </source>
</evidence>
<accession>A0A0B2VU34</accession>
<feature type="transmembrane region" description="Helical" evidence="2">
    <location>
        <begin position="18"/>
        <end position="41"/>
    </location>
</feature>
<organism evidence="3 4">
    <name type="scientific">Toxocara canis</name>
    <name type="common">Canine roundworm</name>
    <dbReference type="NCBI Taxonomy" id="6265"/>
    <lineage>
        <taxon>Eukaryota</taxon>
        <taxon>Metazoa</taxon>
        <taxon>Ecdysozoa</taxon>
        <taxon>Nematoda</taxon>
        <taxon>Chromadorea</taxon>
        <taxon>Rhabditida</taxon>
        <taxon>Spirurina</taxon>
        <taxon>Ascaridomorpha</taxon>
        <taxon>Ascaridoidea</taxon>
        <taxon>Toxocaridae</taxon>
        <taxon>Toxocara</taxon>
    </lineage>
</organism>
<name>A0A0B2VU34_TOXCA</name>
<dbReference type="EMBL" id="JPKZ01000844">
    <property type="protein sequence ID" value="KHN85183.1"/>
    <property type="molecule type" value="Genomic_DNA"/>
</dbReference>
<gene>
    <name evidence="3" type="ORF">Tcan_17595</name>
</gene>
<protein>
    <submittedName>
        <fullName evidence="3">Uncharacterized protein</fullName>
    </submittedName>
</protein>
<keyword evidence="2" id="KW-0472">Membrane</keyword>
<keyword evidence="2" id="KW-0812">Transmembrane</keyword>
<evidence type="ECO:0000313" key="3">
    <source>
        <dbReference type="EMBL" id="KHN85183.1"/>
    </source>
</evidence>
<proteinExistence type="predicted"/>
<dbReference type="Proteomes" id="UP000031036">
    <property type="component" value="Unassembled WGS sequence"/>
</dbReference>
<sequence>MTRKCFIIWRTITSNPSVTFIVCTVLVFWLYLIVYMSMLFAKPSDIDFLKARLERANVLNPKKINAREKENNDESKQRNDKNETEQPNEHVSTEGPRWSVEKILLNEAQEKPENDEDVIFTKINSMHNEAKTFMIKEIELLQRVRQTNDTESRRKALAKIANDAKELSVDAQREIIITFFAQSG</sequence>
<evidence type="ECO:0000256" key="1">
    <source>
        <dbReference type="SAM" id="MobiDB-lite"/>
    </source>
</evidence>
<keyword evidence="2" id="KW-1133">Transmembrane helix</keyword>
<evidence type="ECO:0000313" key="4">
    <source>
        <dbReference type="Proteomes" id="UP000031036"/>
    </source>
</evidence>
<comment type="caution">
    <text evidence="3">The sequence shown here is derived from an EMBL/GenBank/DDBJ whole genome shotgun (WGS) entry which is preliminary data.</text>
</comment>
<feature type="region of interest" description="Disordered" evidence="1">
    <location>
        <begin position="63"/>
        <end position="96"/>
    </location>
</feature>
<dbReference type="Gene3D" id="1.20.120.1100">
    <property type="match status" value="1"/>
</dbReference>
<reference evidence="3 4" key="1">
    <citation type="submission" date="2014-11" db="EMBL/GenBank/DDBJ databases">
        <title>Genetic blueprint of the zoonotic pathogen Toxocara canis.</title>
        <authorList>
            <person name="Zhu X.-Q."/>
            <person name="Korhonen P.K."/>
            <person name="Cai H."/>
            <person name="Young N.D."/>
            <person name="Nejsum P."/>
            <person name="von Samson-Himmelstjerna G."/>
            <person name="Boag P.R."/>
            <person name="Tan P."/>
            <person name="Li Q."/>
            <person name="Min J."/>
            <person name="Yang Y."/>
            <person name="Wang X."/>
            <person name="Fang X."/>
            <person name="Hall R.S."/>
            <person name="Hofmann A."/>
            <person name="Sternberg P.W."/>
            <person name="Jex A.R."/>
            <person name="Gasser R.B."/>
        </authorList>
    </citation>
    <scope>NUCLEOTIDE SEQUENCE [LARGE SCALE GENOMIC DNA]</scope>
    <source>
        <strain evidence="3">PN_DK_2014</strain>
    </source>
</reference>
<feature type="compositionally biased region" description="Basic and acidic residues" evidence="1">
    <location>
        <begin position="65"/>
        <end position="92"/>
    </location>
</feature>
<dbReference type="AlphaFoldDB" id="A0A0B2VU34"/>